<sequence length="67" mass="7263">MDLRSRQSKGKRISPVEVGMCVGGIAGYFVGQLTGAETICTVSGFLLGLFLGVWITLRRNPGEERPH</sequence>
<accession>A0A212K7T1</accession>
<feature type="transmembrane region" description="Helical" evidence="1">
    <location>
        <begin position="36"/>
        <end position="57"/>
    </location>
</feature>
<feature type="transmembrane region" description="Helical" evidence="1">
    <location>
        <begin position="12"/>
        <end position="30"/>
    </location>
</feature>
<name>A0A212K7T1_9FIRM</name>
<dbReference type="AlphaFoldDB" id="A0A212K7T1"/>
<protein>
    <submittedName>
        <fullName evidence="2">Uncharacterized protein</fullName>
    </submittedName>
</protein>
<evidence type="ECO:0000256" key="1">
    <source>
        <dbReference type="SAM" id="Phobius"/>
    </source>
</evidence>
<keyword evidence="1" id="KW-1133">Transmembrane helix</keyword>
<reference evidence="2" key="1">
    <citation type="submission" date="2016-04" db="EMBL/GenBank/DDBJ databases">
        <authorList>
            <person name="Evans L.H."/>
            <person name="Alamgir A."/>
            <person name="Owens N."/>
            <person name="Weber N.D."/>
            <person name="Virtaneva K."/>
            <person name="Barbian K."/>
            <person name="Babar A."/>
            <person name="Rosenke K."/>
        </authorList>
    </citation>
    <scope>NUCLEOTIDE SEQUENCE</scope>
    <source>
        <strain evidence="2">86</strain>
    </source>
</reference>
<evidence type="ECO:0000313" key="2">
    <source>
        <dbReference type="EMBL" id="SBW07773.1"/>
    </source>
</evidence>
<keyword evidence="1" id="KW-0812">Transmembrane</keyword>
<proteinExistence type="predicted"/>
<organism evidence="2">
    <name type="scientific">uncultured Eubacteriales bacterium</name>
    <dbReference type="NCBI Taxonomy" id="172733"/>
    <lineage>
        <taxon>Bacteria</taxon>
        <taxon>Bacillati</taxon>
        <taxon>Bacillota</taxon>
        <taxon>Clostridia</taxon>
        <taxon>Eubacteriales</taxon>
        <taxon>environmental samples</taxon>
    </lineage>
</organism>
<keyword evidence="1" id="KW-0472">Membrane</keyword>
<dbReference type="EMBL" id="FLUN01000001">
    <property type="protein sequence ID" value="SBW07773.1"/>
    <property type="molecule type" value="Genomic_DNA"/>
</dbReference>
<gene>
    <name evidence="2" type="ORF">KL86CLO1_12344</name>
</gene>